<evidence type="ECO:0000313" key="12">
    <source>
        <dbReference type="Proteomes" id="UP001165060"/>
    </source>
</evidence>
<keyword evidence="7" id="KW-0675">Receptor</keyword>
<keyword evidence="2" id="KW-1003">Cell membrane</keyword>
<dbReference type="InterPro" id="IPR000276">
    <property type="entry name" value="GPCR_Rhodpsn"/>
</dbReference>
<evidence type="ECO:0000256" key="6">
    <source>
        <dbReference type="ARBA" id="ARBA00023136"/>
    </source>
</evidence>
<feature type="transmembrane region" description="Helical" evidence="9">
    <location>
        <begin position="174"/>
        <end position="193"/>
    </location>
</feature>
<dbReference type="CDD" id="cd00637">
    <property type="entry name" value="7tm_classA_rhodopsin-like"/>
    <property type="match status" value="1"/>
</dbReference>
<keyword evidence="12" id="KW-1185">Reference proteome</keyword>
<evidence type="ECO:0000256" key="7">
    <source>
        <dbReference type="ARBA" id="ARBA00023170"/>
    </source>
</evidence>
<reference evidence="11 12" key="1">
    <citation type="journal article" date="2023" name="Commun. Biol.">
        <title>Genome analysis of Parmales, the sister group of diatoms, reveals the evolutionary specialization of diatoms from phago-mixotrophs to photoautotrophs.</title>
        <authorList>
            <person name="Ban H."/>
            <person name="Sato S."/>
            <person name="Yoshikawa S."/>
            <person name="Yamada K."/>
            <person name="Nakamura Y."/>
            <person name="Ichinomiya M."/>
            <person name="Sato N."/>
            <person name="Blanc-Mathieu R."/>
            <person name="Endo H."/>
            <person name="Kuwata A."/>
            <person name="Ogata H."/>
        </authorList>
    </citation>
    <scope>NUCLEOTIDE SEQUENCE [LARGE SCALE GENOMIC DNA]</scope>
</reference>
<gene>
    <name evidence="11" type="ORF">TeGR_g11489</name>
</gene>
<dbReference type="PANTHER" id="PTHR24228:SF59">
    <property type="entry name" value="NEUROPEPTIDE RECEPTOR 15"/>
    <property type="match status" value="1"/>
</dbReference>
<accession>A0ABQ6MXY0</accession>
<dbReference type="EMBL" id="BRYB01003385">
    <property type="protein sequence ID" value="GMI35750.1"/>
    <property type="molecule type" value="Genomic_DNA"/>
</dbReference>
<feature type="non-terminal residue" evidence="11">
    <location>
        <position position="237"/>
    </location>
</feature>
<organism evidence="11 12">
    <name type="scientific">Tetraparma gracilis</name>
    <dbReference type="NCBI Taxonomy" id="2962635"/>
    <lineage>
        <taxon>Eukaryota</taxon>
        <taxon>Sar</taxon>
        <taxon>Stramenopiles</taxon>
        <taxon>Ochrophyta</taxon>
        <taxon>Bolidophyceae</taxon>
        <taxon>Parmales</taxon>
        <taxon>Triparmaceae</taxon>
        <taxon>Tetraparma</taxon>
    </lineage>
</organism>
<feature type="domain" description="G-protein coupled receptors family 1 profile" evidence="10">
    <location>
        <begin position="26"/>
        <end position="237"/>
    </location>
</feature>
<evidence type="ECO:0000256" key="1">
    <source>
        <dbReference type="ARBA" id="ARBA00004651"/>
    </source>
</evidence>
<sequence>MTANYLEGKPAILALLMALVFVGMVGHICLFATIKYHQKGRLFSKVSYRLLVLQLMTDFVWCAWLFVRSIYLFSNDWEPPWPDHDPGCTTEGFVLTFCFHVSLYMTALIAYDRFRMVTTPLHPLSMENAMKVYAASVVWALVCSTLHSTVLGGMVYTAGNMYCLVNLWSVPSNAWLFLTLMVPCVAFTGRCYYKVALGLRNMRSKTVHRARTESDNKKRKQQSKEESLARRMCALFV</sequence>
<keyword evidence="5" id="KW-0297">G-protein coupled receptor</keyword>
<feature type="transmembrane region" description="Helical" evidence="9">
    <location>
        <begin position="46"/>
        <end position="73"/>
    </location>
</feature>
<feature type="transmembrane region" description="Helical" evidence="9">
    <location>
        <begin position="132"/>
        <end position="154"/>
    </location>
</feature>
<evidence type="ECO:0000256" key="8">
    <source>
        <dbReference type="ARBA" id="ARBA00023224"/>
    </source>
</evidence>
<evidence type="ECO:0000259" key="10">
    <source>
        <dbReference type="PROSITE" id="PS50262"/>
    </source>
</evidence>
<protein>
    <recommendedName>
        <fullName evidence="10">G-protein coupled receptors family 1 profile domain-containing protein</fullName>
    </recommendedName>
</protein>
<feature type="transmembrane region" description="Helical" evidence="9">
    <location>
        <begin position="12"/>
        <end position="34"/>
    </location>
</feature>
<keyword evidence="6 9" id="KW-0472">Membrane</keyword>
<feature type="transmembrane region" description="Helical" evidence="9">
    <location>
        <begin position="93"/>
        <end position="111"/>
    </location>
</feature>
<evidence type="ECO:0000256" key="2">
    <source>
        <dbReference type="ARBA" id="ARBA00022475"/>
    </source>
</evidence>
<dbReference type="PROSITE" id="PS50262">
    <property type="entry name" value="G_PROTEIN_RECEP_F1_2"/>
    <property type="match status" value="1"/>
</dbReference>
<name>A0ABQ6MXY0_9STRA</name>
<dbReference type="InterPro" id="IPR017452">
    <property type="entry name" value="GPCR_Rhodpsn_7TM"/>
</dbReference>
<dbReference type="Pfam" id="PF00001">
    <property type="entry name" value="7tm_1"/>
    <property type="match status" value="1"/>
</dbReference>
<evidence type="ECO:0000256" key="3">
    <source>
        <dbReference type="ARBA" id="ARBA00022692"/>
    </source>
</evidence>
<comment type="subcellular location">
    <subcellularLocation>
        <location evidence="1">Cell membrane</location>
        <topology evidence="1">Multi-pass membrane protein</topology>
    </subcellularLocation>
</comment>
<evidence type="ECO:0000256" key="9">
    <source>
        <dbReference type="SAM" id="Phobius"/>
    </source>
</evidence>
<evidence type="ECO:0000256" key="5">
    <source>
        <dbReference type="ARBA" id="ARBA00023040"/>
    </source>
</evidence>
<keyword evidence="3 9" id="KW-0812">Transmembrane</keyword>
<evidence type="ECO:0000256" key="4">
    <source>
        <dbReference type="ARBA" id="ARBA00022989"/>
    </source>
</evidence>
<dbReference type="Proteomes" id="UP001165060">
    <property type="component" value="Unassembled WGS sequence"/>
</dbReference>
<dbReference type="PANTHER" id="PTHR24228">
    <property type="entry name" value="B2 BRADYKININ RECEPTOR/ANGIOTENSIN II RECEPTOR"/>
    <property type="match status" value="1"/>
</dbReference>
<dbReference type="SUPFAM" id="SSF81321">
    <property type="entry name" value="Family A G protein-coupled receptor-like"/>
    <property type="match status" value="1"/>
</dbReference>
<proteinExistence type="predicted"/>
<keyword evidence="4 9" id="KW-1133">Transmembrane helix</keyword>
<evidence type="ECO:0000313" key="11">
    <source>
        <dbReference type="EMBL" id="GMI35750.1"/>
    </source>
</evidence>
<dbReference type="Gene3D" id="1.20.1070.10">
    <property type="entry name" value="Rhodopsin 7-helix transmembrane proteins"/>
    <property type="match status" value="1"/>
</dbReference>
<keyword evidence="8" id="KW-0807">Transducer</keyword>
<comment type="caution">
    <text evidence="11">The sequence shown here is derived from an EMBL/GenBank/DDBJ whole genome shotgun (WGS) entry which is preliminary data.</text>
</comment>